<dbReference type="InterPro" id="IPR011006">
    <property type="entry name" value="CheY-like_superfamily"/>
</dbReference>
<dbReference type="Gene3D" id="3.30.70.270">
    <property type="match status" value="1"/>
</dbReference>
<dbReference type="EMBL" id="LDJJ01000060">
    <property type="protein sequence ID" value="KRG64635.1"/>
    <property type="molecule type" value="Genomic_DNA"/>
</dbReference>
<keyword evidence="3" id="KW-0175">Coiled coil</keyword>
<dbReference type="SMART" id="SM00448">
    <property type="entry name" value="REC"/>
    <property type="match status" value="1"/>
</dbReference>
<evidence type="ECO:0000256" key="3">
    <source>
        <dbReference type="SAM" id="Coils"/>
    </source>
</evidence>
<dbReference type="SMART" id="SM00267">
    <property type="entry name" value="GGDEF"/>
    <property type="match status" value="1"/>
</dbReference>
<keyword evidence="6" id="KW-0808">Transferase</keyword>
<dbReference type="NCBIfam" id="TIGR00254">
    <property type="entry name" value="GGDEF"/>
    <property type="match status" value="1"/>
</dbReference>
<name>A0A0R0C5S5_9GAMM</name>
<feature type="domain" description="Response regulatory" evidence="4">
    <location>
        <begin position="13"/>
        <end position="130"/>
    </location>
</feature>
<dbReference type="GO" id="GO:0016301">
    <property type="term" value="F:kinase activity"/>
    <property type="evidence" value="ECO:0007669"/>
    <property type="project" value="UniProtKB-KW"/>
</dbReference>
<dbReference type="Pfam" id="PF00072">
    <property type="entry name" value="Response_reg"/>
    <property type="match status" value="1"/>
</dbReference>
<dbReference type="OrthoDB" id="8807260at2"/>
<dbReference type="AlphaFoldDB" id="A0A0R0C5S5"/>
<dbReference type="RefSeq" id="WP_057629815.1">
    <property type="nucleotide sequence ID" value="NZ_LDJJ01000060.1"/>
</dbReference>
<dbReference type="PATRIC" id="fig|405446.3.peg.3112"/>
<sequence length="334" mass="37352">MFVAKPSAPPRPKILAVDDNPANLLVIRRVLAKLDVEVVEAASGNDALKATLDDEFALVLLDVYMPDINGFEVAEILSQEESTRQTPIIFVTATYADDVHRLKGYGFGAVDYMAKPLEATILLSKVQVFLELYRHRVALRDALSELSERNRQLEIEVEQRKQMEQEMRHLAMHDMLTGLPNRALFMDRLESAHHRAQRHGGVFALVYVDVDRFKEVNDTWGHGAGDAVLIELSARLRGALRENDTVARLGGDEFALVLEELDDINDAHRLMERVTQSLQAPMHYLRDGEDLTLAVAASIGVAAYPADGAEVDALLHAADQAMYMIKRSREEARN</sequence>
<organism evidence="6 7">
    <name type="scientific">Stenotrophomonas terrae</name>
    <dbReference type="NCBI Taxonomy" id="405446"/>
    <lineage>
        <taxon>Bacteria</taxon>
        <taxon>Pseudomonadati</taxon>
        <taxon>Pseudomonadota</taxon>
        <taxon>Gammaproteobacteria</taxon>
        <taxon>Lysobacterales</taxon>
        <taxon>Lysobacteraceae</taxon>
        <taxon>Stenotrophomonas</taxon>
    </lineage>
</organism>
<feature type="coiled-coil region" evidence="3">
    <location>
        <begin position="136"/>
        <end position="166"/>
    </location>
</feature>
<accession>A0A0R0C5S5</accession>
<dbReference type="InterPro" id="IPR001789">
    <property type="entry name" value="Sig_transdc_resp-reg_receiver"/>
</dbReference>
<dbReference type="SUPFAM" id="SSF52172">
    <property type="entry name" value="CheY-like"/>
    <property type="match status" value="1"/>
</dbReference>
<dbReference type="Proteomes" id="UP000051863">
    <property type="component" value="Unassembled WGS sequence"/>
</dbReference>
<dbReference type="InterPro" id="IPR029787">
    <property type="entry name" value="Nucleotide_cyclase"/>
</dbReference>
<keyword evidence="2" id="KW-0597">Phosphoprotein</keyword>
<gene>
    <name evidence="6" type="ORF">ABB27_16185</name>
</gene>
<dbReference type="InterPro" id="IPR000160">
    <property type="entry name" value="GGDEF_dom"/>
</dbReference>
<dbReference type="Gene3D" id="3.40.50.2300">
    <property type="match status" value="1"/>
</dbReference>
<evidence type="ECO:0000313" key="6">
    <source>
        <dbReference type="EMBL" id="KRG64635.1"/>
    </source>
</evidence>
<evidence type="ECO:0000313" key="7">
    <source>
        <dbReference type="Proteomes" id="UP000051863"/>
    </source>
</evidence>
<feature type="modified residue" description="4-aspartylphosphate" evidence="2">
    <location>
        <position position="62"/>
    </location>
</feature>
<evidence type="ECO:0000259" key="4">
    <source>
        <dbReference type="PROSITE" id="PS50110"/>
    </source>
</evidence>
<dbReference type="CDD" id="cd01949">
    <property type="entry name" value="GGDEF"/>
    <property type="match status" value="1"/>
</dbReference>
<dbReference type="Pfam" id="PF00990">
    <property type="entry name" value="GGDEF"/>
    <property type="match status" value="1"/>
</dbReference>
<dbReference type="PROSITE" id="PS50110">
    <property type="entry name" value="RESPONSE_REGULATORY"/>
    <property type="match status" value="1"/>
</dbReference>
<evidence type="ECO:0000256" key="2">
    <source>
        <dbReference type="PROSITE-ProRule" id="PRU00169"/>
    </source>
</evidence>
<dbReference type="SUPFAM" id="SSF55073">
    <property type="entry name" value="Nucleotide cyclase"/>
    <property type="match status" value="1"/>
</dbReference>
<dbReference type="PANTHER" id="PTHR46663:SF2">
    <property type="entry name" value="GGDEF DOMAIN-CONTAINING PROTEIN"/>
    <property type="match status" value="1"/>
</dbReference>
<comment type="caution">
    <text evidence="6">The sequence shown here is derived from an EMBL/GenBank/DDBJ whole genome shotgun (WGS) entry which is preliminary data.</text>
</comment>
<evidence type="ECO:0000256" key="1">
    <source>
        <dbReference type="ARBA" id="ARBA00001946"/>
    </source>
</evidence>
<proteinExistence type="predicted"/>
<comment type="cofactor">
    <cofactor evidence="1">
        <name>Mg(2+)</name>
        <dbReference type="ChEBI" id="CHEBI:18420"/>
    </cofactor>
</comment>
<dbReference type="FunFam" id="3.30.70.270:FF:000001">
    <property type="entry name" value="Diguanylate cyclase domain protein"/>
    <property type="match status" value="1"/>
</dbReference>
<dbReference type="PROSITE" id="PS50887">
    <property type="entry name" value="GGDEF"/>
    <property type="match status" value="1"/>
</dbReference>
<dbReference type="PANTHER" id="PTHR46663">
    <property type="entry name" value="DIGUANYLATE CYCLASE DGCT-RELATED"/>
    <property type="match status" value="1"/>
</dbReference>
<dbReference type="GO" id="GO:0000160">
    <property type="term" value="P:phosphorelay signal transduction system"/>
    <property type="evidence" value="ECO:0007669"/>
    <property type="project" value="InterPro"/>
</dbReference>
<reference evidence="6 7" key="1">
    <citation type="submission" date="2015-05" db="EMBL/GenBank/DDBJ databases">
        <title>Genome sequencing and analysis of members of genus Stenotrophomonas.</title>
        <authorList>
            <person name="Patil P.P."/>
            <person name="Midha S."/>
            <person name="Patil P.B."/>
        </authorList>
    </citation>
    <scope>NUCLEOTIDE SEQUENCE [LARGE SCALE GENOMIC DNA]</scope>
    <source>
        <strain evidence="6 7">DSM 18941</strain>
    </source>
</reference>
<feature type="domain" description="GGDEF" evidence="5">
    <location>
        <begin position="201"/>
        <end position="334"/>
    </location>
</feature>
<protein>
    <submittedName>
        <fullName evidence="6">Histidine kinase</fullName>
    </submittedName>
</protein>
<dbReference type="InterPro" id="IPR043128">
    <property type="entry name" value="Rev_trsase/Diguanyl_cyclase"/>
</dbReference>
<keyword evidence="7" id="KW-1185">Reference proteome</keyword>
<dbReference type="InterPro" id="IPR052163">
    <property type="entry name" value="DGC-Regulatory_Protein"/>
</dbReference>
<evidence type="ECO:0000259" key="5">
    <source>
        <dbReference type="PROSITE" id="PS50887"/>
    </source>
</evidence>
<keyword evidence="6" id="KW-0418">Kinase</keyword>